<dbReference type="WBParaSite" id="nRc.2.0.1.t03960-RA">
    <property type="protein sequence ID" value="nRc.2.0.1.t03960-RA"/>
    <property type="gene ID" value="nRc.2.0.1.g03960"/>
</dbReference>
<dbReference type="InterPro" id="IPR005066">
    <property type="entry name" value="MoCF_OxRdtse_dimer"/>
</dbReference>
<dbReference type="FunFam" id="3.90.420.10:FF:000002">
    <property type="entry name" value="sulfite oxidase, mitochondrial"/>
    <property type="match status" value="1"/>
</dbReference>
<keyword evidence="16" id="KW-1185">Reference proteome</keyword>
<evidence type="ECO:0000259" key="15">
    <source>
        <dbReference type="PROSITE" id="PS50255"/>
    </source>
</evidence>
<evidence type="ECO:0000256" key="1">
    <source>
        <dbReference type="ARBA" id="ARBA00001924"/>
    </source>
</evidence>
<evidence type="ECO:0000256" key="8">
    <source>
        <dbReference type="ARBA" id="ARBA00022505"/>
    </source>
</evidence>
<dbReference type="SUPFAM" id="SSF55856">
    <property type="entry name" value="Cytochrome b5-like heme/steroid binding domain"/>
    <property type="match status" value="1"/>
</dbReference>
<dbReference type="Pfam" id="PF00173">
    <property type="entry name" value="Cyt-b5"/>
    <property type="match status" value="1"/>
</dbReference>
<dbReference type="InterPro" id="IPR036400">
    <property type="entry name" value="Cyt_B5-like_heme/steroid_sf"/>
</dbReference>
<dbReference type="InterPro" id="IPR008335">
    <property type="entry name" value="Mopterin_OxRdtase_euk"/>
</dbReference>
<organism evidence="16 17">
    <name type="scientific">Romanomermis culicivorax</name>
    <name type="common">Nematode worm</name>
    <dbReference type="NCBI Taxonomy" id="13658"/>
    <lineage>
        <taxon>Eukaryota</taxon>
        <taxon>Metazoa</taxon>
        <taxon>Ecdysozoa</taxon>
        <taxon>Nematoda</taxon>
        <taxon>Enoplea</taxon>
        <taxon>Dorylaimia</taxon>
        <taxon>Mermithida</taxon>
        <taxon>Mermithoidea</taxon>
        <taxon>Mermithidae</taxon>
        <taxon>Romanomermis</taxon>
    </lineage>
</organism>
<evidence type="ECO:0000256" key="12">
    <source>
        <dbReference type="ARBA" id="ARBA00023004"/>
    </source>
</evidence>
<keyword evidence="13" id="KW-0496">Mitochondrion</keyword>
<evidence type="ECO:0000256" key="7">
    <source>
        <dbReference type="ARBA" id="ARBA00012505"/>
    </source>
</evidence>
<dbReference type="Proteomes" id="UP000887565">
    <property type="component" value="Unplaced"/>
</dbReference>
<evidence type="ECO:0000256" key="9">
    <source>
        <dbReference type="ARBA" id="ARBA00022617"/>
    </source>
</evidence>
<keyword evidence="14" id="KW-1133">Transmembrane helix</keyword>
<protein>
    <recommendedName>
        <fullName evidence="7">sulfite oxidase</fullName>
        <ecNumber evidence="7">1.8.3.1</ecNumber>
    </recommendedName>
</protein>
<dbReference type="GO" id="GO:0020037">
    <property type="term" value="F:heme binding"/>
    <property type="evidence" value="ECO:0007669"/>
    <property type="project" value="InterPro"/>
</dbReference>
<dbReference type="SMART" id="SM01117">
    <property type="entry name" value="Cyt-b5"/>
    <property type="match status" value="1"/>
</dbReference>
<keyword evidence="8" id="KW-0500">Molybdenum</keyword>
<evidence type="ECO:0000313" key="17">
    <source>
        <dbReference type="WBParaSite" id="nRc.2.0.1.t03960-RA"/>
    </source>
</evidence>
<accession>A0A915HR92</accession>
<comment type="pathway">
    <text evidence="4">Sulfur metabolism.</text>
</comment>
<evidence type="ECO:0000256" key="11">
    <source>
        <dbReference type="ARBA" id="ARBA00023002"/>
    </source>
</evidence>
<dbReference type="Pfam" id="PF00174">
    <property type="entry name" value="Oxidored_molyb"/>
    <property type="match status" value="1"/>
</dbReference>
<dbReference type="GO" id="GO:0030151">
    <property type="term" value="F:molybdenum ion binding"/>
    <property type="evidence" value="ECO:0007669"/>
    <property type="project" value="InterPro"/>
</dbReference>
<dbReference type="AlphaFoldDB" id="A0A915HR92"/>
<sequence length="577" mass="64752">MLNVCRKLSTNLFAKRGINFMKRKFPPIYISSNLPFNPHKISSDDDDKFHGNRGYVHPVSFTIFAGFLYAFYWKIFTAGKVKAETISAETSESKLSAETSESKPKVFTRNEIRNHKTKETGIWVTYKNGVYDVTNFVDYHPGGDKILMAAGGSVDPFWNLYAVHKTSDVLEILEEMRIGDLDTNDILTEKSSSDTDPYANDPPRHPALVVCSEKPFNAETPPTLLTDSYYTPNEVFFVRNHLPVPKVDVNEYRLEVSGKGLQTKFFTLQELKEKFEVVSVSATLQCAGNRRDEMNPIKHVKGLTWGSTAISNAKWTGVRLCDVLADCGCDQAMAVKENLQHVQFEGLDDDPTSQNTRYGASIEIDRATTPKNDVILAFEMNGVPLPTDHGFPLRVVVPGVVGARNVKWLSKIIVSDEESYSHWQRNDYKSFCPSVDWDTVDFGSAPAIQEYPVQSAICIPRNGDKVDKTCFSIDVKGYAWSGGGRRIIRVDVSADNGRTWQVAQLERDPSQTAYRSWAWTLWSCSLPIKFDADVDQIKLVCKATDVAYNSQPDSVSGVWNLRGVLNNAWSRVTVQVT</sequence>
<keyword evidence="12" id="KW-0408">Iron</keyword>
<evidence type="ECO:0000256" key="2">
    <source>
        <dbReference type="ARBA" id="ARBA00001970"/>
    </source>
</evidence>
<dbReference type="Pfam" id="PF03404">
    <property type="entry name" value="Mo-co_dimer"/>
    <property type="match status" value="1"/>
</dbReference>
<feature type="domain" description="Cytochrome b5 heme-binding" evidence="15">
    <location>
        <begin position="104"/>
        <end position="182"/>
    </location>
</feature>
<dbReference type="OMA" id="TWHVAEL"/>
<dbReference type="PROSITE" id="PS00191">
    <property type="entry name" value="CYTOCHROME_B5_1"/>
    <property type="match status" value="1"/>
</dbReference>
<keyword evidence="11" id="KW-0560">Oxidoreductase</keyword>
<comment type="subunit">
    <text evidence="6">Homodimer.</text>
</comment>
<evidence type="ECO:0000256" key="10">
    <source>
        <dbReference type="ARBA" id="ARBA00022723"/>
    </source>
</evidence>
<dbReference type="InterPro" id="IPR001199">
    <property type="entry name" value="Cyt_B5-like_heme/steroid-bd"/>
</dbReference>
<reference evidence="17" key="1">
    <citation type="submission" date="2022-11" db="UniProtKB">
        <authorList>
            <consortium name="WormBaseParasite"/>
        </authorList>
    </citation>
    <scope>IDENTIFICATION</scope>
</reference>
<keyword evidence="10" id="KW-0479">Metal-binding</keyword>
<dbReference type="PANTHER" id="PTHR19372">
    <property type="entry name" value="SULFITE REDUCTASE"/>
    <property type="match status" value="1"/>
</dbReference>
<feature type="transmembrane region" description="Helical" evidence="14">
    <location>
        <begin position="55"/>
        <end position="73"/>
    </location>
</feature>
<evidence type="ECO:0000256" key="13">
    <source>
        <dbReference type="ARBA" id="ARBA00023128"/>
    </source>
</evidence>
<evidence type="ECO:0000256" key="14">
    <source>
        <dbReference type="SAM" id="Phobius"/>
    </source>
</evidence>
<dbReference type="PANTHER" id="PTHR19372:SF7">
    <property type="entry name" value="SULFITE OXIDASE, MITOCHONDRIAL"/>
    <property type="match status" value="1"/>
</dbReference>
<dbReference type="InterPro" id="IPR036374">
    <property type="entry name" value="OxRdtase_Mopterin-bd_sf"/>
</dbReference>
<dbReference type="InterPro" id="IPR018506">
    <property type="entry name" value="Cyt_B5_heme-BS"/>
</dbReference>
<evidence type="ECO:0000256" key="5">
    <source>
        <dbReference type="ARBA" id="ARBA00004971"/>
    </source>
</evidence>
<dbReference type="GO" id="GO:0008482">
    <property type="term" value="F:sulfite oxidase activity"/>
    <property type="evidence" value="ECO:0007669"/>
    <property type="project" value="UniProtKB-EC"/>
</dbReference>
<dbReference type="SUPFAM" id="SSF81296">
    <property type="entry name" value="E set domains"/>
    <property type="match status" value="1"/>
</dbReference>
<evidence type="ECO:0000313" key="16">
    <source>
        <dbReference type="Proteomes" id="UP000887565"/>
    </source>
</evidence>
<proteinExistence type="predicted"/>
<keyword evidence="9" id="KW-0349">Heme</keyword>
<dbReference type="GO" id="GO:0006790">
    <property type="term" value="P:sulfur compound metabolic process"/>
    <property type="evidence" value="ECO:0007669"/>
    <property type="project" value="TreeGrafter"/>
</dbReference>
<dbReference type="Gene3D" id="3.10.120.10">
    <property type="entry name" value="Cytochrome b5-like heme/steroid binding domain"/>
    <property type="match status" value="1"/>
</dbReference>
<dbReference type="PROSITE" id="PS50255">
    <property type="entry name" value="CYTOCHROME_B5_2"/>
    <property type="match status" value="1"/>
</dbReference>
<dbReference type="InterPro" id="IPR014756">
    <property type="entry name" value="Ig_E-set"/>
</dbReference>
<dbReference type="InterPro" id="IPR022407">
    <property type="entry name" value="OxRdtase_Mopterin_BS"/>
</dbReference>
<dbReference type="InterPro" id="IPR000572">
    <property type="entry name" value="OxRdtase_Mopterin-bd_dom"/>
</dbReference>
<comment type="cofactor">
    <cofactor evidence="1">
        <name>Mo-molybdopterin</name>
        <dbReference type="ChEBI" id="CHEBI:71302"/>
    </cofactor>
</comment>
<keyword evidence="14" id="KW-0812">Transmembrane</keyword>
<dbReference type="GO" id="GO:0005758">
    <property type="term" value="C:mitochondrial intermembrane space"/>
    <property type="evidence" value="ECO:0007669"/>
    <property type="project" value="UniProtKB-SubCell"/>
</dbReference>
<dbReference type="Gene3D" id="2.60.40.650">
    <property type="match status" value="1"/>
</dbReference>
<keyword evidence="14" id="KW-0472">Membrane</keyword>
<dbReference type="FunFam" id="3.10.120.10:FF:000007">
    <property type="entry name" value="Sulfite oxidase, mitochondrial"/>
    <property type="match status" value="1"/>
</dbReference>
<name>A0A915HR92_ROMCU</name>
<evidence type="ECO:0000256" key="6">
    <source>
        <dbReference type="ARBA" id="ARBA00011738"/>
    </source>
</evidence>
<dbReference type="SUPFAM" id="SSF56524">
    <property type="entry name" value="Oxidoreductase molybdopterin-binding domain"/>
    <property type="match status" value="1"/>
</dbReference>
<dbReference type="GO" id="GO:0043546">
    <property type="term" value="F:molybdopterin cofactor binding"/>
    <property type="evidence" value="ECO:0007669"/>
    <property type="project" value="InterPro"/>
</dbReference>
<comment type="pathway">
    <text evidence="5">Energy metabolism; sulfur metabolism.</text>
</comment>
<dbReference type="PRINTS" id="PR00407">
    <property type="entry name" value="EUMOPTERIN"/>
</dbReference>
<dbReference type="PRINTS" id="PR00363">
    <property type="entry name" value="CYTOCHROMEB5"/>
</dbReference>
<dbReference type="PROSITE" id="PS00559">
    <property type="entry name" value="MOLYBDOPTERIN_EUK"/>
    <property type="match status" value="1"/>
</dbReference>
<evidence type="ECO:0000256" key="4">
    <source>
        <dbReference type="ARBA" id="ARBA00004678"/>
    </source>
</evidence>
<evidence type="ECO:0000256" key="3">
    <source>
        <dbReference type="ARBA" id="ARBA00004569"/>
    </source>
</evidence>
<dbReference type="EC" id="1.8.3.1" evidence="7"/>
<dbReference type="Gene3D" id="3.90.420.10">
    <property type="entry name" value="Oxidoreductase, molybdopterin-binding domain"/>
    <property type="match status" value="1"/>
</dbReference>
<dbReference type="CDD" id="cd02111">
    <property type="entry name" value="eukary_SO_Moco"/>
    <property type="match status" value="1"/>
</dbReference>
<comment type="cofactor">
    <cofactor evidence="2">
        <name>heme b</name>
        <dbReference type="ChEBI" id="CHEBI:60344"/>
    </cofactor>
</comment>
<comment type="subcellular location">
    <subcellularLocation>
        <location evidence="3">Mitochondrion intermembrane space</location>
    </subcellularLocation>
</comment>